<proteinExistence type="inferred from homology"/>
<keyword evidence="5" id="KW-0378">Hydrolase</keyword>
<keyword evidence="9" id="KW-1185">Reference proteome</keyword>
<dbReference type="InterPro" id="IPR001087">
    <property type="entry name" value="GDSL"/>
</dbReference>
<evidence type="ECO:0000256" key="3">
    <source>
        <dbReference type="ARBA" id="ARBA00022525"/>
    </source>
</evidence>
<keyword evidence="7" id="KW-0443">Lipid metabolism</keyword>
<dbReference type="CDD" id="cd01837">
    <property type="entry name" value="SGNH_plant_lipase_like"/>
    <property type="match status" value="1"/>
</dbReference>
<dbReference type="Proteomes" id="UP000813463">
    <property type="component" value="Chromosome 1"/>
</dbReference>
<sequence length="364" mass="40294">MSPKILISIILILSQFFWGDCGSSRPLVPALYVFGDSLFDGGNNNWLPTLAKANYPPYGQNFPKGQSTGRFTNGKLVVDFIAEYLGLPYPPPYVMPSWLRPNTLMGYNYASGACGILPETGKDVGWCLSLDEQMRLFERSIRKHLSPKLSSVSQHLAKSIFIFSTGNNDYLGNYFGKSSNTRQRYDPQQFTQLLIDALSLNLQKLYKLGARKVVVFELGPLGCLKSILRHSKPNGRCDENVNQIVLNFNSQLSLMLKNLTSTLENSHFILGHAYWLGYDAIINPGSHGLSDSRNPCCKTLGNGTPTCIPVIPEVPLLQPCSNANQHFFWDDVHPSEAINSVIASTCITGSSVCLPLNIQQLVQV</sequence>
<keyword evidence="6" id="KW-0442">Lipid degradation</keyword>
<reference evidence="9" key="1">
    <citation type="journal article" date="2021" name="Nat. Commun.">
        <title>Genomic analyses provide insights into spinach domestication and the genetic basis of agronomic traits.</title>
        <authorList>
            <person name="Cai X."/>
            <person name="Sun X."/>
            <person name="Xu C."/>
            <person name="Sun H."/>
            <person name="Wang X."/>
            <person name="Ge C."/>
            <person name="Zhang Z."/>
            <person name="Wang Q."/>
            <person name="Fei Z."/>
            <person name="Jiao C."/>
            <person name="Wang Q."/>
        </authorList>
    </citation>
    <scope>NUCLEOTIDE SEQUENCE [LARGE SCALE GENOMIC DNA]</scope>
    <source>
        <strain evidence="9">cv. Varoflay</strain>
    </source>
</reference>
<keyword evidence="3" id="KW-0964">Secreted</keyword>
<evidence type="ECO:0000256" key="2">
    <source>
        <dbReference type="ARBA" id="ARBA00008668"/>
    </source>
</evidence>
<accession>A0ABM3R9Y1</accession>
<dbReference type="GeneID" id="110806070"/>
<dbReference type="InterPro" id="IPR035669">
    <property type="entry name" value="SGNH_plant_lipase-like"/>
</dbReference>
<evidence type="ECO:0000256" key="8">
    <source>
        <dbReference type="SAM" id="SignalP"/>
    </source>
</evidence>
<comment type="similarity">
    <text evidence="2">Belongs to the 'GDSL' lipolytic enzyme family.</text>
</comment>
<evidence type="ECO:0000256" key="1">
    <source>
        <dbReference type="ARBA" id="ARBA00004613"/>
    </source>
</evidence>
<organism evidence="9 10">
    <name type="scientific">Spinacia oleracea</name>
    <name type="common">Spinach</name>
    <dbReference type="NCBI Taxonomy" id="3562"/>
    <lineage>
        <taxon>Eukaryota</taxon>
        <taxon>Viridiplantae</taxon>
        <taxon>Streptophyta</taxon>
        <taxon>Embryophyta</taxon>
        <taxon>Tracheophyta</taxon>
        <taxon>Spermatophyta</taxon>
        <taxon>Magnoliopsida</taxon>
        <taxon>eudicotyledons</taxon>
        <taxon>Gunneridae</taxon>
        <taxon>Pentapetalae</taxon>
        <taxon>Caryophyllales</taxon>
        <taxon>Chenopodiaceae</taxon>
        <taxon>Chenopodioideae</taxon>
        <taxon>Anserineae</taxon>
        <taxon>Spinacia</taxon>
    </lineage>
</organism>
<dbReference type="RefSeq" id="XP_056692407.1">
    <property type="nucleotide sequence ID" value="XM_056836429.1"/>
</dbReference>
<protein>
    <submittedName>
        <fullName evidence="10">GDSL esterase/lipase 7-like</fullName>
    </submittedName>
</protein>
<gene>
    <name evidence="10" type="primary">LOC110806070</name>
</gene>
<comment type="subcellular location">
    <subcellularLocation>
        <location evidence="1">Secreted</location>
    </subcellularLocation>
</comment>
<dbReference type="InterPro" id="IPR008265">
    <property type="entry name" value="Lipase_GDSL_AS"/>
</dbReference>
<dbReference type="Pfam" id="PF00657">
    <property type="entry name" value="Lipase_GDSL"/>
    <property type="match status" value="1"/>
</dbReference>
<dbReference type="InterPro" id="IPR051238">
    <property type="entry name" value="GDSL_esterase/lipase"/>
</dbReference>
<keyword evidence="4 8" id="KW-0732">Signal</keyword>
<reference evidence="10" key="2">
    <citation type="submission" date="2025-08" db="UniProtKB">
        <authorList>
            <consortium name="RefSeq"/>
        </authorList>
    </citation>
    <scope>IDENTIFICATION</scope>
    <source>
        <tissue evidence="10">Leaf</tissue>
    </source>
</reference>
<dbReference type="PROSITE" id="PS01098">
    <property type="entry name" value="LIPASE_GDSL_SER"/>
    <property type="match status" value="1"/>
</dbReference>
<evidence type="ECO:0000256" key="7">
    <source>
        <dbReference type="ARBA" id="ARBA00023098"/>
    </source>
</evidence>
<evidence type="ECO:0000256" key="4">
    <source>
        <dbReference type="ARBA" id="ARBA00022729"/>
    </source>
</evidence>
<dbReference type="PANTHER" id="PTHR45650:SF14">
    <property type="entry name" value="GDSL ESTERASE_LIPASE 7-LIKE"/>
    <property type="match status" value="1"/>
</dbReference>
<evidence type="ECO:0000313" key="10">
    <source>
        <dbReference type="RefSeq" id="XP_056692407.1"/>
    </source>
</evidence>
<dbReference type="Gene3D" id="3.40.50.1110">
    <property type="entry name" value="SGNH hydrolase"/>
    <property type="match status" value="1"/>
</dbReference>
<dbReference type="InterPro" id="IPR036514">
    <property type="entry name" value="SGNH_hydro_sf"/>
</dbReference>
<dbReference type="PANTHER" id="PTHR45650">
    <property type="entry name" value="GDSL-LIKE LIPASE/ACYLHYDROLASE-RELATED"/>
    <property type="match status" value="1"/>
</dbReference>
<feature type="signal peptide" evidence="8">
    <location>
        <begin position="1"/>
        <end position="19"/>
    </location>
</feature>
<name>A0ABM3R9Y1_SPIOL</name>
<evidence type="ECO:0000256" key="5">
    <source>
        <dbReference type="ARBA" id="ARBA00022801"/>
    </source>
</evidence>
<evidence type="ECO:0000256" key="6">
    <source>
        <dbReference type="ARBA" id="ARBA00022963"/>
    </source>
</evidence>
<feature type="chain" id="PRO_5046059079" evidence="8">
    <location>
        <begin position="20"/>
        <end position="364"/>
    </location>
</feature>
<evidence type="ECO:0000313" key="9">
    <source>
        <dbReference type="Proteomes" id="UP000813463"/>
    </source>
</evidence>